<reference evidence="2" key="1">
    <citation type="submission" date="2018-01" db="EMBL/GenBank/DDBJ databases">
        <title>An insight into the sialome of Amazonian anophelines.</title>
        <authorList>
            <person name="Ribeiro J.M."/>
            <person name="Scarpassa V."/>
            <person name="Calvo E."/>
        </authorList>
    </citation>
    <scope>NUCLEOTIDE SEQUENCE</scope>
</reference>
<dbReference type="AlphaFoldDB" id="A0A2M4D3G6"/>
<evidence type="ECO:0000256" key="1">
    <source>
        <dbReference type="SAM" id="SignalP"/>
    </source>
</evidence>
<proteinExistence type="predicted"/>
<dbReference type="EMBL" id="GGFL01007460">
    <property type="protein sequence ID" value="MBW71638.1"/>
    <property type="molecule type" value="Transcribed_RNA"/>
</dbReference>
<organism evidence="2">
    <name type="scientific">Anopheles darlingi</name>
    <name type="common">Mosquito</name>
    <dbReference type="NCBI Taxonomy" id="43151"/>
    <lineage>
        <taxon>Eukaryota</taxon>
        <taxon>Metazoa</taxon>
        <taxon>Ecdysozoa</taxon>
        <taxon>Arthropoda</taxon>
        <taxon>Hexapoda</taxon>
        <taxon>Insecta</taxon>
        <taxon>Pterygota</taxon>
        <taxon>Neoptera</taxon>
        <taxon>Endopterygota</taxon>
        <taxon>Diptera</taxon>
        <taxon>Nematocera</taxon>
        <taxon>Culicoidea</taxon>
        <taxon>Culicidae</taxon>
        <taxon>Anophelinae</taxon>
        <taxon>Anopheles</taxon>
    </lineage>
</organism>
<evidence type="ECO:0000313" key="2">
    <source>
        <dbReference type="EMBL" id="MBW71638.1"/>
    </source>
</evidence>
<sequence length="83" mass="9188">MAPLNFTAACLSSWFSLFFFFVAAAPQGKLPTMHTHTLSSLAFRCVGNLILGARFATTTRIKTRSPWDAPRRPGVLAYMHANE</sequence>
<feature type="chain" id="PRO_5014805140" evidence="1">
    <location>
        <begin position="25"/>
        <end position="83"/>
    </location>
</feature>
<keyword evidence="1" id="KW-0732">Signal</keyword>
<protein>
    <submittedName>
        <fullName evidence="2">Putative secreted protein</fullName>
    </submittedName>
</protein>
<name>A0A2M4D3G6_ANODA</name>
<accession>A0A2M4D3G6</accession>
<feature type="signal peptide" evidence="1">
    <location>
        <begin position="1"/>
        <end position="24"/>
    </location>
</feature>